<dbReference type="RefSeq" id="WP_100425698.1">
    <property type="nucleotide sequence ID" value="NZ_PGEX01000001.1"/>
</dbReference>
<gene>
    <name evidence="1" type="ORF">BGX16_1760</name>
</gene>
<organism evidence="1 2">
    <name type="scientific">Hallerella succinigenes</name>
    <dbReference type="NCBI Taxonomy" id="1896222"/>
    <lineage>
        <taxon>Bacteria</taxon>
        <taxon>Pseudomonadati</taxon>
        <taxon>Fibrobacterota</taxon>
        <taxon>Fibrobacteria</taxon>
        <taxon>Fibrobacterales</taxon>
        <taxon>Fibrobacteraceae</taxon>
        <taxon>Hallerella</taxon>
    </lineage>
</organism>
<sequence length="94" mass="10876">MPQKSWSKAEEYIFSFLCIKQYVVPSLTVEEFLDFAQKSLPRLSKSSLKAKLSNVKHLLDSQKISNTIPLKPLRNFSKTNEDAIKDLIESFKLR</sequence>
<comment type="caution">
    <text evidence="1">The sequence shown here is derived from an EMBL/GenBank/DDBJ whole genome shotgun (WGS) entry which is preliminary data.</text>
</comment>
<evidence type="ECO:0000313" key="1">
    <source>
        <dbReference type="EMBL" id="PJJ41766.1"/>
    </source>
</evidence>
<evidence type="ECO:0000313" key="2">
    <source>
        <dbReference type="Proteomes" id="UP000231134"/>
    </source>
</evidence>
<keyword evidence="2" id="KW-1185">Reference proteome</keyword>
<dbReference type="Proteomes" id="UP000231134">
    <property type="component" value="Unassembled WGS sequence"/>
</dbReference>
<proteinExistence type="predicted"/>
<accession>A0A2M9A7S1</accession>
<dbReference type="EMBL" id="PGEX01000001">
    <property type="protein sequence ID" value="PJJ41766.1"/>
    <property type="molecule type" value="Genomic_DNA"/>
</dbReference>
<dbReference type="AlphaFoldDB" id="A0A2M9A7S1"/>
<name>A0A2M9A7S1_9BACT</name>
<reference evidence="1 2" key="1">
    <citation type="submission" date="2017-11" db="EMBL/GenBank/DDBJ databases">
        <title>Animal gut microbial communities from fecal samples from Wisconsin, USA.</title>
        <authorList>
            <person name="Neumann A."/>
        </authorList>
    </citation>
    <scope>NUCLEOTIDE SEQUENCE [LARGE SCALE GENOMIC DNA]</scope>
    <source>
        <strain evidence="1 2">UWS3</strain>
    </source>
</reference>
<protein>
    <submittedName>
        <fullName evidence="1">Uncharacterized protein</fullName>
    </submittedName>
</protein>